<dbReference type="InterPro" id="IPR010766">
    <property type="entry name" value="DRTGG"/>
</dbReference>
<dbReference type="SUPFAM" id="SSF52540">
    <property type="entry name" value="P-loop containing nucleoside triphosphate hydrolases"/>
    <property type="match status" value="1"/>
</dbReference>
<dbReference type="AlphaFoldDB" id="A0ABD4T2L2"/>
<dbReference type="Pfam" id="PF13500">
    <property type="entry name" value="AAA_26"/>
    <property type="match status" value="1"/>
</dbReference>
<protein>
    <submittedName>
        <fullName evidence="2">Phosphotransacetylase family protein</fullName>
    </submittedName>
</protein>
<sequence length="364" mass="39257">MPDAAKSLLIGAVEAFSGKSTVLLGLAQLLKQQGLNLVVGKPVVTSTGSGDHQESDEDIRLLQHCLELSPEAAYSPIVSLDDASISARVLQQDKIDYVQGLKARYQLPQSADIGLFEGPATFDEGRLFGMSLYQIAEAIKTPVLLVVRFHALEVVDTILSARSRLGPRLLGVVINDVPLAQADLVQQTMAPFLESQGIPVLGVLPHRDLLRSVSVAELVRALKAEVICCPNRLNLMVGQLSIGAMNANSALKYFRKGNNMAVVTGGARTDIQLAALEAATHCLILTGHVLPNEIMIGRAENLEVPVLSVSLDTLSTVDIIENSFRHARFYETVKVDCIRTTVQDGVNLPRLVDLLNQSAQESRG</sequence>
<dbReference type="Proteomes" id="UP000031561">
    <property type="component" value="Unassembled WGS sequence"/>
</dbReference>
<dbReference type="EMBL" id="JTHE03000044">
    <property type="protein sequence ID" value="MCM1982680.1"/>
    <property type="molecule type" value="Genomic_DNA"/>
</dbReference>
<dbReference type="PANTHER" id="PTHR43356:SF2">
    <property type="entry name" value="PHOSPHATE ACETYLTRANSFERASE"/>
    <property type="match status" value="1"/>
</dbReference>
<dbReference type="SUPFAM" id="SSF75138">
    <property type="entry name" value="HprK N-terminal domain-like"/>
    <property type="match status" value="1"/>
</dbReference>
<reference evidence="2 3" key="1">
    <citation type="journal article" date="2015" name="Genome Announc.">
        <title>Draft Genome Sequence of Filamentous Marine Cyanobacterium Lyngbya confervoides Strain BDU141951.</title>
        <authorList>
            <person name="Chandrababunaidu M.M."/>
            <person name="Sen D."/>
            <person name="Tripathy S."/>
        </authorList>
    </citation>
    <scope>NUCLEOTIDE SEQUENCE [LARGE SCALE GENOMIC DNA]</scope>
    <source>
        <strain evidence="2 3">BDU141951</strain>
    </source>
</reference>
<organism evidence="2 3">
    <name type="scientific">Lyngbya confervoides BDU141951</name>
    <dbReference type="NCBI Taxonomy" id="1574623"/>
    <lineage>
        <taxon>Bacteria</taxon>
        <taxon>Bacillati</taxon>
        <taxon>Cyanobacteriota</taxon>
        <taxon>Cyanophyceae</taxon>
        <taxon>Oscillatoriophycideae</taxon>
        <taxon>Oscillatoriales</taxon>
        <taxon>Microcoleaceae</taxon>
        <taxon>Lyngbya</taxon>
    </lineage>
</organism>
<feature type="domain" description="DRTGG" evidence="1">
    <location>
        <begin position="217"/>
        <end position="322"/>
    </location>
</feature>
<dbReference type="InterPro" id="IPR027417">
    <property type="entry name" value="P-loop_NTPase"/>
</dbReference>
<dbReference type="Gene3D" id="3.40.50.300">
    <property type="entry name" value="P-loop containing nucleotide triphosphate hydrolases"/>
    <property type="match status" value="1"/>
</dbReference>
<dbReference type="RefSeq" id="WP_166274596.1">
    <property type="nucleotide sequence ID" value="NZ_JTHE03000044.1"/>
</dbReference>
<dbReference type="PANTHER" id="PTHR43356">
    <property type="entry name" value="PHOSPHATE ACETYLTRANSFERASE"/>
    <property type="match status" value="1"/>
</dbReference>
<dbReference type="Pfam" id="PF07085">
    <property type="entry name" value="DRTGG"/>
    <property type="match status" value="1"/>
</dbReference>
<proteinExistence type="predicted"/>
<gene>
    <name evidence="2" type="ORF">QQ91_0007560</name>
</gene>
<name>A0ABD4T2L2_9CYAN</name>
<comment type="caution">
    <text evidence="2">The sequence shown here is derived from an EMBL/GenBank/DDBJ whole genome shotgun (WGS) entry which is preliminary data.</text>
</comment>
<dbReference type="CDD" id="cd03109">
    <property type="entry name" value="DTBS"/>
    <property type="match status" value="1"/>
</dbReference>
<dbReference type="InterPro" id="IPR028979">
    <property type="entry name" value="Ser_kin/Pase_Hpr-like_N_sf"/>
</dbReference>
<evidence type="ECO:0000259" key="1">
    <source>
        <dbReference type="Pfam" id="PF07085"/>
    </source>
</evidence>
<dbReference type="Gene3D" id="3.40.1390.20">
    <property type="entry name" value="HprK N-terminal domain-like"/>
    <property type="match status" value="1"/>
</dbReference>
<keyword evidence="3" id="KW-1185">Reference proteome</keyword>
<evidence type="ECO:0000313" key="3">
    <source>
        <dbReference type="Proteomes" id="UP000031561"/>
    </source>
</evidence>
<evidence type="ECO:0000313" key="2">
    <source>
        <dbReference type="EMBL" id="MCM1982680.1"/>
    </source>
</evidence>
<dbReference type="InterPro" id="IPR050500">
    <property type="entry name" value="Phos_Acetyltrans/Butyryltrans"/>
</dbReference>
<accession>A0ABD4T2L2</accession>